<dbReference type="RefSeq" id="WP_285605811.1">
    <property type="nucleotide sequence ID" value="NZ_BSDC01000001.1"/>
</dbReference>
<evidence type="ECO:0000256" key="1">
    <source>
        <dbReference type="SAM" id="Coils"/>
    </source>
</evidence>
<dbReference type="EMBL" id="BSDC01000001">
    <property type="protein sequence ID" value="GLH65721.1"/>
    <property type="molecule type" value="Genomic_DNA"/>
</dbReference>
<evidence type="ECO:0000313" key="3">
    <source>
        <dbReference type="EMBL" id="GLH65721.1"/>
    </source>
</evidence>
<gene>
    <name evidence="3" type="ORF">GETHED_00850</name>
</gene>
<dbReference type="Gene3D" id="3.40.50.300">
    <property type="entry name" value="P-loop containing nucleotide triphosphate hydrolases"/>
    <property type="match status" value="2"/>
</dbReference>
<accession>A0ABQ5PUA4</accession>
<feature type="coiled-coil region" evidence="1">
    <location>
        <begin position="369"/>
        <end position="494"/>
    </location>
</feature>
<sequence length="645" mass="73782">MKIHLKKLLVRTRRTVEQIDFSDSVTFLHGPVSTGKSTIARLIDYCFGGELERTPAIQLEFVAVELSLKLGGYDCTIERAANDNQRVRVTWNGIDNNIGSVNAPLVAQSESLLDAEVYSLSDLIFYLCGITPIKVRQRSRDPESPLIRLSFRDIWWYCYLDQAHLDSSFFRLEDPFRGRKSQDAMKFFTGLHSERLSQLETELMQIIDEQRTKREAVLQIRSFISRFELGSELDMAGQLQETELALNMAKTERARLEITRYSETHPTDELRSTLRRLSSDIESISLAIAESTESIEEQRALRAEFITTKTKAERVTQAWEILEGVHCQRCPDCGADVLGRPQMEDQCRLCGSPKVDNRITSSLDQEVARRDLNERIDQIADSIARRERELNRMKKQLVKAKTLKESLDAQLQEELARYDSAFVENIRAIEGEIATLSERIRSLQRLQQMPHAINALEEEAGALQGRIDRSRRNLAEERDRLHNADENIIAIAREFKRIMLAISFPGVSEQDHVLIDPRNWKPAVVHGDQDWTFWDTGSGGKKTLFNVCYALAIHLVARGRGLPVPTLLIMDSPTKNISEDENPELIQSLYREIYQISRDQDEPKLQFLLIDSDLVHPDPPIQDFSERRMAGEPDAPSLIPYYTGP</sequence>
<organism evidence="3 4">
    <name type="scientific">Geothrix edaphica</name>
    <dbReference type="NCBI Taxonomy" id="2927976"/>
    <lineage>
        <taxon>Bacteria</taxon>
        <taxon>Pseudomonadati</taxon>
        <taxon>Acidobacteriota</taxon>
        <taxon>Holophagae</taxon>
        <taxon>Holophagales</taxon>
        <taxon>Holophagaceae</taxon>
        <taxon>Geothrix</taxon>
    </lineage>
</organism>
<evidence type="ECO:0000313" key="4">
    <source>
        <dbReference type="Proteomes" id="UP001165044"/>
    </source>
</evidence>
<keyword evidence="1" id="KW-0175">Coiled coil</keyword>
<feature type="region of interest" description="Disordered" evidence="2">
    <location>
        <begin position="625"/>
        <end position="645"/>
    </location>
</feature>
<name>A0ABQ5PUA4_9BACT</name>
<dbReference type="InterPro" id="IPR027417">
    <property type="entry name" value="P-loop_NTPase"/>
</dbReference>
<dbReference type="SUPFAM" id="SSF52540">
    <property type="entry name" value="P-loop containing nucleoside triphosphate hydrolases"/>
    <property type="match status" value="1"/>
</dbReference>
<protein>
    <recommendedName>
        <fullName evidence="5">Rad50/SbcC-type AAA domain-containing protein</fullName>
    </recommendedName>
</protein>
<comment type="caution">
    <text evidence="3">The sequence shown here is derived from an EMBL/GenBank/DDBJ whole genome shotgun (WGS) entry which is preliminary data.</text>
</comment>
<proteinExistence type="predicted"/>
<keyword evidence="4" id="KW-1185">Reference proteome</keyword>
<evidence type="ECO:0000256" key="2">
    <source>
        <dbReference type="SAM" id="MobiDB-lite"/>
    </source>
</evidence>
<dbReference type="Proteomes" id="UP001165044">
    <property type="component" value="Unassembled WGS sequence"/>
</dbReference>
<reference evidence="3" key="1">
    <citation type="journal article" date="2023" name="Antonie Van Leeuwenhoek">
        <title>Mesoterricola silvestris gen. nov., sp. nov., Mesoterricola sediminis sp. nov., Geothrix oryzae sp. nov., Geothrix edaphica sp. nov., Geothrix rubra sp. nov., and Geothrix limicola sp. nov., six novel members of Acidobacteriota isolated from soils.</title>
        <authorList>
            <person name="Itoh H."/>
            <person name="Sugisawa Y."/>
            <person name="Mise K."/>
            <person name="Xu Z."/>
            <person name="Kuniyasu M."/>
            <person name="Ushijima N."/>
            <person name="Kawano K."/>
            <person name="Kobayashi E."/>
            <person name="Shiratori Y."/>
            <person name="Masuda Y."/>
            <person name="Senoo K."/>
        </authorList>
    </citation>
    <scope>NUCLEOTIDE SEQUENCE</scope>
    <source>
        <strain evidence="3">Red802</strain>
    </source>
</reference>
<evidence type="ECO:0008006" key="5">
    <source>
        <dbReference type="Google" id="ProtNLM"/>
    </source>
</evidence>